<keyword evidence="7" id="KW-0862">Zinc</keyword>
<dbReference type="InterPro" id="IPR018164">
    <property type="entry name" value="Ala-tRNA-synth_IIc_N"/>
</dbReference>
<dbReference type="PROSITE" id="PS50860">
    <property type="entry name" value="AA_TRNA_LIGASE_II_ALA"/>
    <property type="match status" value="1"/>
</dbReference>
<accession>A0A087H159</accession>
<evidence type="ECO:0000256" key="10">
    <source>
        <dbReference type="ARBA" id="ARBA00022917"/>
    </source>
</evidence>
<dbReference type="GO" id="GO:0006419">
    <property type="term" value="P:alanyl-tRNA aminoacylation"/>
    <property type="evidence" value="ECO:0007669"/>
    <property type="project" value="InterPro"/>
</dbReference>
<dbReference type="InterPro" id="IPR011989">
    <property type="entry name" value="ARM-like"/>
</dbReference>
<dbReference type="GO" id="GO:0030014">
    <property type="term" value="C:CCR4-NOT complex"/>
    <property type="evidence" value="ECO:0007669"/>
    <property type="project" value="InterPro"/>
</dbReference>
<proteinExistence type="inferred from homology"/>
<keyword evidence="8" id="KW-0067">ATP-binding</keyword>
<evidence type="ECO:0000256" key="5">
    <source>
        <dbReference type="ARBA" id="ARBA00022723"/>
    </source>
</evidence>
<dbReference type="EMBL" id="CM002872">
    <property type="protein sequence ID" value="KFK35861.1"/>
    <property type="molecule type" value="Genomic_DNA"/>
</dbReference>
<evidence type="ECO:0000313" key="15">
    <source>
        <dbReference type="Proteomes" id="UP000029120"/>
    </source>
</evidence>
<evidence type="ECO:0000256" key="4">
    <source>
        <dbReference type="ARBA" id="ARBA00022598"/>
    </source>
</evidence>
<comment type="similarity">
    <text evidence="1">Belongs to the class-II aminoacyl-tRNA synthetase family.</text>
</comment>
<dbReference type="InterPro" id="IPR018162">
    <property type="entry name" value="Ala-tRNA-ligase_IIc_anticod-bd"/>
</dbReference>
<dbReference type="SUPFAM" id="SSF48371">
    <property type="entry name" value="ARM repeat"/>
    <property type="match status" value="1"/>
</dbReference>
<dbReference type="InterPro" id="IPR002318">
    <property type="entry name" value="Ala-tRNA-lgiase_IIc"/>
</dbReference>
<dbReference type="SUPFAM" id="SSF55681">
    <property type="entry name" value="Class II aaRS and biotin synthetases"/>
    <property type="match status" value="1"/>
</dbReference>
<feature type="domain" description="Alanyl-transfer RNA synthetases family profile" evidence="13">
    <location>
        <begin position="10"/>
        <end position="376"/>
    </location>
</feature>
<dbReference type="PANTHER" id="PTHR11777:SF9">
    <property type="entry name" value="ALANINE--TRNA LIGASE, CYTOPLASMIC"/>
    <property type="match status" value="1"/>
</dbReference>
<dbReference type="FunFam" id="3.30.930.10:FF:000011">
    <property type="entry name" value="Alanine--tRNA ligase, cytoplasmic"/>
    <property type="match status" value="1"/>
</dbReference>
<keyword evidence="10" id="KW-0648">Protein biosynthesis</keyword>
<dbReference type="GO" id="GO:0009507">
    <property type="term" value="C:chloroplast"/>
    <property type="evidence" value="ECO:0007669"/>
    <property type="project" value="TreeGrafter"/>
</dbReference>
<keyword evidence="11" id="KW-0030">Aminoacyl-tRNA synthetase</keyword>
<dbReference type="InterPro" id="IPR045864">
    <property type="entry name" value="aa-tRNA-synth_II/BPL/LPL"/>
</dbReference>
<dbReference type="GO" id="GO:0006402">
    <property type="term" value="P:mRNA catabolic process"/>
    <property type="evidence" value="ECO:0007669"/>
    <property type="project" value="InterPro"/>
</dbReference>
<dbReference type="eggNOG" id="KOG3036">
    <property type="taxonomic scope" value="Eukaryota"/>
</dbReference>
<dbReference type="InterPro" id="IPR018165">
    <property type="entry name" value="Ala-tRNA-synth_IIc_core"/>
</dbReference>
<dbReference type="PRINTS" id="PR00980">
    <property type="entry name" value="TRNASYNTHALA"/>
</dbReference>
<keyword evidence="4" id="KW-0436">Ligase</keyword>
<dbReference type="EC" id="6.1.1.7" evidence="2"/>
<dbReference type="InterPro" id="IPR016024">
    <property type="entry name" value="ARM-type_fold"/>
</dbReference>
<dbReference type="PANTHER" id="PTHR11777">
    <property type="entry name" value="ALANYL-TRNA SYNTHETASE"/>
    <property type="match status" value="1"/>
</dbReference>
<keyword evidence="3" id="KW-0820">tRNA-binding</keyword>
<gene>
    <name evidence="14" type="ordered locus">AALP_Aa4g046400</name>
</gene>
<evidence type="ECO:0000256" key="3">
    <source>
        <dbReference type="ARBA" id="ARBA00022555"/>
    </source>
</evidence>
<evidence type="ECO:0000256" key="2">
    <source>
        <dbReference type="ARBA" id="ARBA00013168"/>
    </source>
</evidence>
<dbReference type="Gene3D" id="1.25.10.10">
    <property type="entry name" value="Leucine-rich Repeat Variant"/>
    <property type="match status" value="1"/>
</dbReference>
<evidence type="ECO:0000256" key="12">
    <source>
        <dbReference type="ARBA" id="ARBA00048300"/>
    </source>
</evidence>
<evidence type="ECO:0000313" key="14">
    <source>
        <dbReference type="EMBL" id="KFK35861.1"/>
    </source>
</evidence>
<dbReference type="AlphaFoldDB" id="A0A087H159"/>
<evidence type="ECO:0000256" key="6">
    <source>
        <dbReference type="ARBA" id="ARBA00022741"/>
    </source>
</evidence>
<evidence type="ECO:0000256" key="11">
    <source>
        <dbReference type="ARBA" id="ARBA00023146"/>
    </source>
</evidence>
<dbReference type="CDD" id="cd00673">
    <property type="entry name" value="AlaRS_core"/>
    <property type="match status" value="1"/>
</dbReference>
<dbReference type="GO" id="GO:0002161">
    <property type="term" value="F:aminoacyl-tRNA deacylase activity"/>
    <property type="evidence" value="ECO:0007669"/>
    <property type="project" value="TreeGrafter"/>
</dbReference>
<dbReference type="SUPFAM" id="SSF101353">
    <property type="entry name" value="Putative anticodon-binding domain of alanyl-tRNA synthetase (AlaRS)"/>
    <property type="match status" value="1"/>
</dbReference>
<evidence type="ECO:0000256" key="1">
    <source>
        <dbReference type="ARBA" id="ARBA00008226"/>
    </source>
</evidence>
<dbReference type="Gene3D" id="3.30.930.10">
    <property type="entry name" value="Bira Bifunctional Protein, Domain 2"/>
    <property type="match status" value="1"/>
</dbReference>
<dbReference type="Proteomes" id="UP000029120">
    <property type="component" value="Chromosome 4"/>
</dbReference>
<organism evidence="14 15">
    <name type="scientific">Arabis alpina</name>
    <name type="common">Alpine rock-cress</name>
    <dbReference type="NCBI Taxonomy" id="50452"/>
    <lineage>
        <taxon>Eukaryota</taxon>
        <taxon>Viridiplantae</taxon>
        <taxon>Streptophyta</taxon>
        <taxon>Embryophyta</taxon>
        <taxon>Tracheophyta</taxon>
        <taxon>Spermatophyta</taxon>
        <taxon>Magnoliopsida</taxon>
        <taxon>eudicotyledons</taxon>
        <taxon>Gunneridae</taxon>
        <taxon>Pentapetalae</taxon>
        <taxon>rosids</taxon>
        <taxon>malvids</taxon>
        <taxon>Brassicales</taxon>
        <taxon>Brassicaceae</taxon>
        <taxon>Arabideae</taxon>
        <taxon>Arabis</taxon>
    </lineage>
</organism>
<dbReference type="InterPro" id="IPR050058">
    <property type="entry name" value="Ala-tRNA_ligase"/>
</dbReference>
<dbReference type="GO" id="GO:0005524">
    <property type="term" value="F:ATP binding"/>
    <property type="evidence" value="ECO:0007669"/>
    <property type="project" value="UniProtKB-KW"/>
</dbReference>
<dbReference type="GO" id="GO:0000049">
    <property type="term" value="F:tRNA binding"/>
    <property type="evidence" value="ECO:0007669"/>
    <property type="project" value="UniProtKB-KW"/>
</dbReference>
<dbReference type="eggNOG" id="KOG0188">
    <property type="taxonomic scope" value="Eukaryota"/>
</dbReference>
<keyword evidence="9" id="KW-0694">RNA-binding</keyword>
<evidence type="ECO:0000256" key="9">
    <source>
        <dbReference type="ARBA" id="ARBA00022884"/>
    </source>
</evidence>
<reference evidence="15" key="1">
    <citation type="journal article" date="2015" name="Nat. Plants">
        <title>Genome expansion of Arabis alpina linked with retrotransposition and reduced symmetric DNA methylation.</title>
        <authorList>
            <person name="Willing E.M."/>
            <person name="Rawat V."/>
            <person name="Mandakova T."/>
            <person name="Maumus F."/>
            <person name="James G.V."/>
            <person name="Nordstroem K.J."/>
            <person name="Becker C."/>
            <person name="Warthmann N."/>
            <person name="Chica C."/>
            <person name="Szarzynska B."/>
            <person name="Zytnicki M."/>
            <person name="Albani M.C."/>
            <person name="Kiefer C."/>
            <person name="Bergonzi S."/>
            <person name="Castaings L."/>
            <person name="Mateos J.L."/>
            <person name="Berns M.C."/>
            <person name="Bujdoso N."/>
            <person name="Piofczyk T."/>
            <person name="de Lorenzo L."/>
            <person name="Barrero-Sicilia C."/>
            <person name="Mateos I."/>
            <person name="Piednoel M."/>
            <person name="Hagmann J."/>
            <person name="Chen-Min-Tao R."/>
            <person name="Iglesias-Fernandez R."/>
            <person name="Schuster S.C."/>
            <person name="Alonso-Blanco C."/>
            <person name="Roudier F."/>
            <person name="Carbonero P."/>
            <person name="Paz-Ares J."/>
            <person name="Davis S.J."/>
            <person name="Pecinka A."/>
            <person name="Quesneville H."/>
            <person name="Colot V."/>
            <person name="Lysak M.A."/>
            <person name="Weigel D."/>
            <person name="Coupland G."/>
            <person name="Schneeberger K."/>
        </authorList>
    </citation>
    <scope>NUCLEOTIDE SEQUENCE [LARGE SCALE GENOMIC DNA]</scope>
    <source>
        <strain evidence="15">cv. Pajares</strain>
    </source>
</reference>
<dbReference type="GO" id="GO:0004813">
    <property type="term" value="F:alanine-tRNA ligase activity"/>
    <property type="evidence" value="ECO:0007669"/>
    <property type="project" value="UniProtKB-EC"/>
</dbReference>
<evidence type="ECO:0000256" key="7">
    <source>
        <dbReference type="ARBA" id="ARBA00022833"/>
    </source>
</evidence>
<dbReference type="OrthoDB" id="2423964at2759"/>
<dbReference type="Gramene" id="KFK35861">
    <property type="protein sequence ID" value="KFK35861"/>
    <property type="gene ID" value="AALP_AA4G046400"/>
</dbReference>
<dbReference type="Pfam" id="PF01411">
    <property type="entry name" value="tRNA-synt_2c"/>
    <property type="match status" value="1"/>
</dbReference>
<dbReference type="GO" id="GO:0046872">
    <property type="term" value="F:metal ion binding"/>
    <property type="evidence" value="ECO:0007669"/>
    <property type="project" value="UniProtKB-KW"/>
</dbReference>
<evidence type="ECO:0000256" key="8">
    <source>
        <dbReference type="ARBA" id="ARBA00022840"/>
    </source>
</evidence>
<name>A0A087H159_ARAAL</name>
<sequence length="618" mass="70033">MSEKTTELKWPATKVRETFVDFFMSKEHTLLPSFSVIPKDPSPLFTQDGMDLETIKQHDKELKRACYYQKCIIAAHEELESVGTLNYPHTFFEMLSNWSFGDYFKKEAIEWAWELLTKVYRILTDQIYVSYFGGDSESGLQVDEETRDTWLQFLPPERVLPFGYRDNFWEMGGTSSMCGPYTKVHYNRLANQDAASLVNKEDQISCIEIWNLVFIQLEKDSNGSLKPLPTKYVSTRMNLERLTSVLQNRITSYDTDIFLPIYDHIHKATGIAKYDGQMGYVTDAYRVVADHLRTMSFAIADGLRPGDAGREYALRRVFLQAVRCGMQFLGGKEGFFSGVASSIVGEMGGAFPELKAHEETISKTIQQEEAVFCKIMVTETFKDLAILLWYSRDAFTMLLAEITSISPSCVIHEEYGRLSKLLRLIKCLASHSETRTSLIKASIQSYLYLYIQQRSTNLTTSIVQRHCLDILFLLLKIDDIKSLLESGIIEVCIHAITDGSTRGLDDRVVEVALSILKSILKNQGGFAYITSEEERFLEVFAGLATVINSKLACQQTKRVNAVIECYLLLSKDKRACEALVMHLPVSLGTFRAQIRKGANTSAVESLNKLLHNVKEAGP</sequence>
<keyword evidence="6" id="KW-0547">Nucleotide-binding</keyword>
<dbReference type="GO" id="GO:0005739">
    <property type="term" value="C:mitochondrion"/>
    <property type="evidence" value="ECO:0007669"/>
    <property type="project" value="TreeGrafter"/>
</dbReference>
<keyword evidence="15" id="KW-1185">Reference proteome</keyword>
<keyword evidence="5" id="KW-0479">Metal-binding</keyword>
<evidence type="ECO:0000259" key="13">
    <source>
        <dbReference type="PROSITE" id="PS50860"/>
    </source>
</evidence>
<comment type="catalytic activity">
    <reaction evidence="12">
        <text>tRNA(Ala) + L-alanine + ATP = L-alanyl-tRNA(Ala) + AMP + diphosphate</text>
        <dbReference type="Rhea" id="RHEA:12540"/>
        <dbReference type="Rhea" id="RHEA-COMP:9657"/>
        <dbReference type="Rhea" id="RHEA-COMP:9923"/>
        <dbReference type="ChEBI" id="CHEBI:30616"/>
        <dbReference type="ChEBI" id="CHEBI:33019"/>
        <dbReference type="ChEBI" id="CHEBI:57972"/>
        <dbReference type="ChEBI" id="CHEBI:78442"/>
        <dbReference type="ChEBI" id="CHEBI:78497"/>
        <dbReference type="ChEBI" id="CHEBI:456215"/>
        <dbReference type="EC" id="6.1.1.7"/>
    </reaction>
</comment>
<protein>
    <recommendedName>
        <fullName evidence="2">alanine--tRNA ligase</fullName>
        <ecNumber evidence="2">6.1.1.7</ecNumber>
    </recommendedName>
</protein>